<feature type="transmembrane region" description="Helical" evidence="1">
    <location>
        <begin position="13"/>
        <end position="35"/>
    </location>
</feature>
<organism evidence="2">
    <name type="scientific">uncultured Rubrobacteraceae bacterium</name>
    <dbReference type="NCBI Taxonomy" id="349277"/>
    <lineage>
        <taxon>Bacteria</taxon>
        <taxon>Bacillati</taxon>
        <taxon>Actinomycetota</taxon>
        <taxon>Rubrobacteria</taxon>
        <taxon>Rubrobacterales</taxon>
        <taxon>Rubrobacteraceae</taxon>
        <taxon>environmental samples</taxon>
    </lineage>
</organism>
<proteinExistence type="predicted"/>
<dbReference type="AlphaFoldDB" id="A0A6J4R711"/>
<keyword evidence="1" id="KW-0472">Membrane</keyword>
<gene>
    <name evidence="2" type="ORF">AVDCRST_MAG02-3648</name>
</gene>
<keyword evidence="1" id="KW-0812">Transmembrane</keyword>
<sequence length="116" mass="12602">MLPVPFVLAGSEAALRGLFLLAGSATFLVLVNLAARPSGGKVPLLLFAAVLGVVGFALSSAFPTFVIEGREARPRQWPEFFRGLLYSIGLTPLAVYERTTMFRERPGRRRDDPPKG</sequence>
<evidence type="ECO:0000256" key="1">
    <source>
        <dbReference type="SAM" id="Phobius"/>
    </source>
</evidence>
<protein>
    <submittedName>
        <fullName evidence="2">Uncharacterized protein</fullName>
    </submittedName>
</protein>
<feature type="transmembrane region" description="Helical" evidence="1">
    <location>
        <begin position="42"/>
        <end position="67"/>
    </location>
</feature>
<reference evidence="2" key="1">
    <citation type="submission" date="2020-02" db="EMBL/GenBank/DDBJ databases">
        <authorList>
            <person name="Meier V. D."/>
        </authorList>
    </citation>
    <scope>NUCLEOTIDE SEQUENCE</scope>
    <source>
        <strain evidence="2">AVDCRST_MAG02</strain>
    </source>
</reference>
<evidence type="ECO:0000313" key="2">
    <source>
        <dbReference type="EMBL" id="CAA9465907.1"/>
    </source>
</evidence>
<dbReference type="EMBL" id="CADCVH010000094">
    <property type="protein sequence ID" value="CAA9465907.1"/>
    <property type="molecule type" value="Genomic_DNA"/>
</dbReference>
<accession>A0A6J4R711</accession>
<keyword evidence="1" id="KW-1133">Transmembrane helix</keyword>
<name>A0A6J4R711_9ACTN</name>